<evidence type="ECO:0000259" key="3">
    <source>
        <dbReference type="Pfam" id="PF02431"/>
    </source>
</evidence>
<comment type="similarity">
    <text evidence="1 2">Belongs to the chalcone isomerase family.</text>
</comment>
<dbReference type="InterPro" id="IPR036298">
    <property type="entry name" value="Chalcone_isomerase_sf"/>
</dbReference>
<sequence>MSETMPESFVESVTGVKFPASLTSPGSSTQLAFAGAGVREKKVAFINVKVYAVALYVESGVKAVLAAWRGQSVSSLSNNSAFFNSALSAPVQKALQIVLVRDITGAQFWGALSESLQPRLKAAKAGEAGDKALSELGKVFQTRPLTNGMSITLNWIHPSTLQVAVAPSPSGKATVEASIDNKALVSSIFDIYVGDQPISPGAKFQFASGLARFM</sequence>
<feature type="domain" description="Chalcone isomerase" evidence="3">
    <location>
        <begin position="13"/>
        <end position="211"/>
    </location>
</feature>
<dbReference type="GO" id="GO:0009570">
    <property type="term" value="C:chloroplast stroma"/>
    <property type="evidence" value="ECO:0007669"/>
    <property type="project" value="TreeGrafter"/>
</dbReference>
<dbReference type="InterPro" id="IPR016088">
    <property type="entry name" value="Chalcone_isomerase_3-sand"/>
</dbReference>
<dbReference type="Gene3D" id="1.10.890.20">
    <property type="match status" value="1"/>
</dbReference>
<dbReference type="GO" id="GO:0006631">
    <property type="term" value="P:fatty acid metabolic process"/>
    <property type="evidence" value="ECO:0007669"/>
    <property type="project" value="TreeGrafter"/>
</dbReference>
<dbReference type="AlphaFoldDB" id="A0A8T0J025"/>
<accession>A0A8T0J025</accession>
<dbReference type="GO" id="GO:0005504">
    <property type="term" value="F:fatty acid binding"/>
    <property type="evidence" value="ECO:0007669"/>
    <property type="project" value="TreeGrafter"/>
</dbReference>
<dbReference type="Pfam" id="PF02431">
    <property type="entry name" value="Chalcone"/>
    <property type="match status" value="1"/>
</dbReference>
<evidence type="ECO:0000313" key="5">
    <source>
        <dbReference type="Proteomes" id="UP000822688"/>
    </source>
</evidence>
<dbReference type="GO" id="GO:0016872">
    <property type="term" value="F:intramolecular lyase activity"/>
    <property type="evidence" value="ECO:0007669"/>
    <property type="project" value="InterPro"/>
</dbReference>
<dbReference type="Gene3D" id="3.50.70.10">
    <property type="match status" value="1"/>
</dbReference>
<gene>
    <name evidence="4" type="ORF">KC19_2G228800</name>
</gene>
<dbReference type="InterPro" id="IPR016087">
    <property type="entry name" value="Chalcone_isomerase"/>
</dbReference>
<dbReference type="EMBL" id="CM026422">
    <property type="protein sequence ID" value="KAG0588251.1"/>
    <property type="molecule type" value="Genomic_DNA"/>
</dbReference>
<proteinExistence type="inferred from homology"/>
<name>A0A8T0J025_CERPU</name>
<dbReference type="Proteomes" id="UP000822688">
    <property type="component" value="Chromosome 2"/>
</dbReference>
<dbReference type="OrthoDB" id="18193at2759"/>
<protein>
    <recommendedName>
        <fullName evidence="2">Chalcone-flavonone isomerase family protein</fullName>
    </recommendedName>
</protein>
<reference evidence="4" key="1">
    <citation type="submission" date="2020-06" db="EMBL/GenBank/DDBJ databases">
        <title>WGS assembly of Ceratodon purpureus strain R40.</title>
        <authorList>
            <person name="Carey S.B."/>
            <person name="Jenkins J."/>
            <person name="Shu S."/>
            <person name="Lovell J.T."/>
            <person name="Sreedasyam A."/>
            <person name="Maumus F."/>
            <person name="Tiley G.P."/>
            <person name="Fernandez-Pozo N."/>
            <person name="Barry K."/>
            <person name="Chen C."/>
            <person name="Wang M."/>
            <person name="Lipzen A."/>
            <person name="Daum C."/>
            <person name="Saski C.A."/>
            <person name="Payton A.C."/>
            <person name="Mcbreen J.C."/>
            <person name="Conrad R.E."/>
            <person name="Kollar L.M."/>
            <person name="Olsson S."/>
            <person name="Huttunen S."/>
            <person name="Landis J.B."/>
            <person name="Wickett N.J."/>
            <person name="Johnson M.G."/>
            <person name="Rensing S.A."/>
            <person name="Grimwood J."/>
            <person name="Schmutz J."/>
            <person name="Mcdaniel S.F."/>
        </authorList>
    </citation>
    <scope>NUCLEOTIDE SEQUENCE</scope>
    <source>
        <strain evidence="4">R40</strain>
    </source>
</reference>
<dbReference type="PANTHER" id="PTHR47698">
    <property type="entry name" value="FATTY-ACID-BINDING PROTEIN 3, CHLOROPLASTIC"/>
    <property type="match status" value="1"/>
</dbReference>
<evidence type="ECO:0000256" key="1">
    <source>
        <dbReference type="ARBA" id="ARBA00007166"/>
    </source>
</evidence>
<keyword evidence="5" id="KW-1185">Reference proteome</keyword>
<comment type="caution">
    <text evidence="4">The sequence shown here is derived from an EMBL/GenBank/DDBJ whole genome shotgun (WGS) entry which is preliminary data.</text>
</comment>
<dbReference type="SUPFAM" id="SSF54626">
    <property type="entry name" value="Chalcone isomerase"/>
    <property type="match status" value="1"/>
</dbReference>
<evidence type="ECO:0000256" key="2">
    <source>
        <dbReference type="RuleBase" id="RU361158"/>
    </source>
</evidence>
<dbReference type="PANTHER" id="PTHR47698:SF2">
    <property type="entry name" value="FATTY-ACID-BINDING PROTEIN 3, CHLOROPLASTIC"/>
    <property type="match status" value="1"/>
</dbReference>
<dbReference type="InterPro" id="IPR016089">
    <property type="entry name" value="Chalcone_isomerase_bundle_sf"/>
</dbReference>
<organism evidence="4 5">
    <name type="scientific">Ceratodon purpureus</name>
    <name type="common">Fire moss</name>
    <name type="synonym">Dicranum purpureum</name>
    <dbReference type="NCBI Taxonomy" id="3225"/>
    <lineage>
        <taxon>Eukaryota</taxon>
        <taxon>Viridiplantae</taxon>
        <taxon>Streptophyta</taxon>
        <taxon>Embryophyta</taxon>
        <taxon>Bryophyta</taxon>
        <taxon>Bryophytina</taxon>
        <taxon>Bryopsida</taxon>
        <taxon>Dicranidae</taxon>
        <taxon>Pseudoditrichales</taxon>
        <taxon>Ditrichaceae</taxon>
        <taxon>Ceratodon</taxon>
    </lineage>
</organism>
<evidence type="ECO:0000313" key="4">
    <source>
        <dbReference type="EMBL" id="KAG0588251.1"/>
    </source>
</evidence>